<keyword evidence="1" id="KW-0472">Membrane</keyword>
<feature type="transmembrane region" description="Helical" evidence="1">
    <location>
        <begin position="21"/>
        <end position="43"/>
    </location>
</feature>
<sequence length="165" mass="18386">MARKHCTYPWTCWPPASQQRLFKFILLGTAGLCFAVFVGATLFTGALGQDIAAEKEQYGLVVPLVREITTLRAAQGDLVQFSPEEAVRRILDDRSLNDYVASLRATRIAEDQDGVQVTLNGLTLIMLTDFLQDVRDRASLQAPEFALTRNPEEPRLADVHLVLAR</sequence>
<dbReference type="OrthoDB" id="5458418at2"/>
<comment type="caution">
    <text evidence="2">The sequence shown here is derived from an EMBL/GenBank/DDBJ whole genome shotgun (WGS) entry which is preliminary data.</text>
</comment>
<protein>
    <submittedName>
        <fullName evidence="2">Uncharacterized protein</fullName>
    </submittedName>
</protein>
<dbReference type="RefSeq" id="WP_071545451.1">
    <property type="nucleotide sequence ID" value="NZ_LKAQ01000004.1"/>
</dbReference>
<dbReference type="AlphaFoldDB" id="A0A1J5NE46"/>
<dbReference type="Proteomes" id="UP000181901">
    <property type="component" value="Unassembled WGS sequence"/>
</dbReference>
<organism evidence="2 3">
    <name type="scientific">Pseudodesulfovibrio hydrargyri</name>
    <dbReference type="NCBI Taxonomy" id="2125990"/>
    <lineage>
        <taxon>Bacteria</taxon>
        <taxon>Pseudomonadati</taxon>
        <taxon>Thermodesulfobacteriota</taxon>
        <taxon>Desulfovibrionia</taxon>
        <taxon>Desulfovibrionales</taxon>
        <taxon>Desulfovibrionaceae</taxon>
    </lineage>
</organism>
<keyword evidence="1" id="KW-0812">Transmembrane</keyword>
<gene>
    <name evidence="2" type="ORF">BerOc1_01906</name>
</gene>
<keyword evidence="1" id="KW-1133">Transmembrane helix</keyword>
<evidence type="ECO:0000313" key="3">
    <source>
        <dbReference type="Proteomes" id="UP000181901"/>
    </source>
</evidence>
<evidence type="ECO:0000313" key="2">
    <source>
        <dbReference type="EMBL" id="OIQ49977.1"/>
    </source>
</evidence>
<dbReference type="EMBL" id="LKAQ01000004">
    <property type="protein sequence ID" value="OIQ49977.1"/>
    <property type="molecule type" value="Genomic_DNA"/>
</dbReference>
<name>A0A1J5NE46_9BACT</name>
<keyword evidence="3" id="KW-1185">Reference proteome</keyword>
<reference evidence="2 3" key="1">
    <citation type="submission" date="2015-09" db="EMBL/GenBank/DDBJ databases">
        <title>Genome of Desulfovibrio dechloracetivorans BerOc1, a mercury methylating strain isolated from highly hydrocarbons and metals contaminated coastal sediments.</title>
        <authorList>
            <person name="Goni Urriza M."/>
            <person name="Gassie C."/>
            <person name="Bouchez O."/>
            <person name="Klopp C."/>
            <person name="Ranchou-Peyruse A."/>
            <person name="Remy G."/>
        </authorList>
    </citation>
    <scope>NUCLEOTIDE SEQUENCE [LARGE SCALE GENOMIC DNA]</scope>
    <source>
        <strain evidence="2 3">BerOc1</strain>
    </source>
</reference>
<evidence type="ECO:0000256" key="1">
    <source>
        <dbReference type="SAM" id="Phobius"/>
    </source>
</evidence>
<accession>A0A1J5NE46</accession>
<proteinExistence type="predicted"/>